<dbReference type="Proteomes" id="UP000019025">
    <property type="component" value="Chromosome"/>
</dbReference>
<keyword evidence="3" id="KW-1185">Reference proteome</keyword>
<dbReference type="eggNOG" id="COG3272">
    <property type="taxonomic scope" value="Bacteria"/>
</dbReference>
<gene>
    <name evidence="2" type="primary">ybgA</name>
    <name evidence="2" type="ORF">SOPEG_0681</name>
</gene>
<dbReference type="eggNOG" id="COG1683">
    <property type="taxonomic scope" value="Bacteria"/>
</dbReference>
<accession>W0HLX6</accession>
<dbReference type="EMBL" id="CP006568">
    <property type="protein sequence ID" value="AHF73195.1"/>
    <property type="molecule type" value="Genomic_DNA"/>
</dbReference>
<dbReference type="STRING" id="2342.SOPEG_0681"/>
<evidence type="ECO:0000313" key="3">
    <source>
        <dbReference type="Proteomes" id="UP000019025"/>
    </source>
</evidence>
<organism evidence="2 3">
    <name type="scientific">Candidatus Sodalis pierantonii str. SOPE</name>
    <dbReference type="NCBI Taxonomy" id="2342"/>
    <lineage>
        <taxon>Bacteria</taxon>
        <taxon>Pseudomonadati</taxon>
        <taxon>Pseudomonadota</taxon>
        <taxon>Gammaproteobacteria</taxon>
        <taxon>Enterobacterales</taxon>
        <taxon>Bruguierivoracaceae</taxon>
        <taxon>Sodalis</taxon>
    </lineage>
</organism>
<dbReference type="PATRIC" id="fig|2342.5.peg.704"/>
<dbReference type="RefSeq" id="WP_025244324.1">
    <property type="nucleotide sequence ID" value="NZ_CP006568.1"/>
</dbReference>
<dbReference type="InterPro" id="IPR013560">
    <property type="entry name" value="DUF1722"/>
</dbReference>
<dbReference type="KEGG" id="pes:SOPEG_0681"/>
<sequence>MSSKIPVGISACLMGEKVRFDGGHKRLTFAMDDMVSFVAFTAICPEMAIGLPAPHPALKLVKNPNDHIALRISKETSPVDYTASMEAFARQRVRQLADLCGYIVCAKSPSCGMARVRVYEAQGVQKTGVGLYTRILQEQMPWLPVEEDGRLQDVQLRENFVARIFTLWEFNQLLRHPATRCNHTNVLMHAQGYFYRYLTRAQRSELTGLIDSYRQGLQSLLAPITLLKHYMAEYPNAWLAQQRYFEPYPEALRLRYGH</sequence>
<proteinExistence type="predicted"/>
<dbReference type="HOGENOM" id="CLU_076318_0_0_6"/>
<dbReference type="Pfam" id="PF04463">
    <property type="entry name" value="2-thiour_desulf"/>
    <property type="match status" value="1"/>
</dbReference>
<dbReference type="Pfam" id="PF08349">
    <property type="entry name" value="DUF1722"/>
    <property type="match status" value="1"/>
</dbReference>
<dbReference type="AlphaFoldDB" id="W0HLX6"/>
<reference evidence="2 3" key="1">
    <citation type="journal article" date="2014" name="Genome Biol. Evol.">
        <title>Genome degeneration and adaptation in a nascent stage of symbiosis.</title>
        <authorList>
            <person name="Oakeson K.F."/>
            <person name="Gil R."/>
            <person name="Clayton A.L."/>
            <person name="Dunn D.M."/>
            <person name="von Niederhausern A.C."/>
            <person name="Hamil C."/>
            <person name="Aoyagi A."/>
            <person name="Duval B."/>
            <person name="Baca A."/>
            <person name="Silva F.J."/>
            <person name="Vallier A."/>
            <person name="Jackson D.G."/>
            <person name="Latorre A."/>
            <person name="Weiss R.B."/>
            <person name="Heddi A."/>
            <person name="Moya A."/>
            <person name="Dale C."/>
        </authorList>
    </citation>
    <scope>NUCLEOTIDE SEQUENCE [LARGE SCALE GENOMIC DNA]</scope>
    <source>
        <strain evidence="3">none</strain>
    </source>
</reference>
<dbReference type="PANTHER" id="PTHR30087:SF0">
    <property type="entry name" value="INNER MEMBRANE PROTEIN"/>
    <property type="match status" value="1"/>
</dbReference>
<name>W0HLX6_9GAMM</name>
<protein>
    <submittedName>
        <fullName evidence="2">YbgA</fullName>
    </submittedName>
</protein>
<feature type="domain" description="DUF1722" evidence="1">
    <location>
        <begin position="169"/>
        <end position="249"/>
    </location>
</feature>
<evidence type="ECO:0000259" key="1">
    <source>
        <dbReference type="Pfam" id="PF08349"/>
    </source>
</evidence>
<evidence type="ECO:0000313" key="2">
    <source>
        <dbReference type="EMBL" id="AHF73195.1"/>
    </source>
</evidence>
<dbReference type="PANTHER" id="PTHR30087">
    <property type="entry name" value="INNER MEMBRANE PROTEIN"/>
    <property type="match status" value="1"/>
</dbReference>
<dbReference type="InterPro" id="IPR007553">
    <property type="entry name" value="2-thiour_desulf"/>
</dbReference>